<feature type="domain" description="Signal transduction histidine kinase subgroup 3 dimerisation and phosphoacceptor" evidence="12">
    <location>
        <begin position="320"/>
        <end position="385"/>
    </location>
</feature>
<dbReference type="InterPro" id="IPR036890">
    <property type="entry name" value="HATPase_C_sf"/>
</dbReference>
<feature type="compositionally biased region" description="Gly residues" evidence="9">
    <location>
        <begin position="522"/>
        <end position="533"/>
    </location>
</feature>
<comment type="catalytic activity">
    <reaction evidence="1">
        <text>ATP + protein L-histidine = ADP + protein N-phospho-L-histidine.</text>
        <dbReference type="EC" id="2.7.13.3"/>
    </reaction>
</comment>
<dbReference type="SUPFAM" id="SSF55874">
    <property type="entry name" value="ATPase domain of HSP90 chaperone/DNA topoisomerase II/histidine kinase"/>
    <property type="match status" value="1"/>
</dbReference>
<feature type="domain" description="DUF7134" evidence="13">
    <location>
        <begin position="143"/>
        <end position="292"/>
    </location>
</feature>
<feature type="compositionally biased region" description="Low complexity" evidence="9">
    <location>
        <begin position="588"/>
        <end position="602"/>
    </location>
</feature>
<comment type="caution">
    <text evidence="14">The sequence shown here is derived from an EMBL/GenBank/DDBJ whole genome shotgun (WGS) entry which is preliminary data.</text>
</comment>
<keyword evidence="15" id="KW-1185">Reference proteome</keyword>
<dbReference type="Pfam" id="PF02518">
    <property type="entry name" value="HATPase_c"/>
    <property type="match status" value="1"/>
</dbReference>
<evidence type="ECO:0000256" key="2">
    <source>
        <dbReference type="ARBA" id="ARBA00012438"/>
    </source>
</evidence>
<keyword evidence="10" id="KW-0472">Membrane</keyword>
<feature type="region of interest" description="Disordered" evidence="9">
    <location>
        <begin position="474"/>
        <end position="628"/>
    </location>
</feature>
<keyword evidence="6 14" id="KW-0418">Kinase</keyword>
<keyword evidence="7" id="KW-0067">ATP-binding</keyword>
<keyword evidence="3" id="KW-0597">Phosphoprotein</keyword>
<feature type="region of interest" description="Disordered" evidence="9">
    <location>
        <begin position="63"/>
        <end position="84"/>
    </location>
</feature>
<keyword evidence="10" id="KW-0812">Transmembrane</keyword>
<feature type="transmembrane region" description="Helical" evidence="10">
    <location>
        <begin position="172"/>
        <end position="190"/>
    </location>
</feature>
<evidence type="ECO:0000256" key="6">
    <source>
        <dbReference type="ARBA" id="ARBA00022777"/>
    </source>
</evidence>
<feature type="transmembrane region" description="Helical" evidence="10">
    <location>
        <begin position="237"/>
        <end position="255"/>
    </location>
</feature>
<dbReference type="Proteomes" id="UP001595912">
    <property type="component" value="Unassembled WGS sequence"/>
</dbReference>
<dbReference type="Gene3D" id="1.20.5.1930">
    <property type="match status" value="1"/>
</dbReference>
<evidence type="ECO:0000259" key="13">
    <source>
        <dbReference type="Pfam" id="PF23539"/>
    </source>
</evidence>
<dbReference type="GO" id="GO:0016301">
    <property type="term" value="F:kinase activity"/>
    <property type="evidence" value="ECO:0007669"/>
    <property type="project" value="UniProtKB-KW"/>
</dbReference>
<evidence type="ECO:0000313" key="15">
    <source>
        <dbReference type="Proteomes" id="UP001595912"/>
    </source>
</evidence>
<feature type="compositionally biased region" description="Gly residues" evidence="9">
    <location>
        <begin position="576"/>
        <end position="587"/>
    </location>
</feature>
<dbReference type="RefSeq" id="WP_380113808.1">
    <property type="nucleotide sequence ID" value="NZ_JBHSIU010000010.1"/>
</dbReference>
<evidence type="ECO:0000256" key="7">
    <source>
        <dbReference type="ARBA" id="ARBA00022840"/>
    </source>
</evidence>
<evidence type="ECO:0000256" key="3">
    <source>
        <dbReference type="ARBA" id="ARBA00022553"/>
    </source>
</evidence>
<proteinExistence type="predicted"/>
<dbReference type="InterPro" id="IPR050482">
    <property type="entry name" value="Sensor_HK_TwoCompSys"/>
</dbReference>
<evidence type="ECO:0000259" key="12">
    <source>
        <dbReference type="Pfam" id="PF07730"/>
    </source>
</evidence>
<sequence length="667" mass="64284">MSAPDGVLPGGSAGSAPDSVSPGGSAGSAPGGSTAAVPLGGLAAEAARAPVAEVPVGRSAAVVPAGNPAEGPDGRATTDVGAGELGTDVAGGRHTDVAGGRHTGGAGGGWEVGGGAGRSGGAVGGGVGDSGGSVGARWFGAVRAFAMRHPRWVDGALAAVVGVVNADRALEGAHAAGVGCYVAVHLLLAWRRAAPVAVCWSVFGLSLVTLVSVGIRVEGLYPEAVIAIAVYTVARHAPLWHLVPVVVVVETLALAASLRAARVAGPVWTAAGFVTFGLAAAVLLGLVMRTRRAYLAGLEDRARRLERDRDQRAEIAVAAERARIARDMHDIVAHHLSVMVTLADAATLTAGSSPDEAVAAMRHVSGTGRQALGEMRRVLGLLHNDADAGTGAGPPPGPQPGLADLDALIDGVRAAGLRVEVTVEGVPGELGAGAELAVYRIVQEALTNVLKHAGAASRSAVRLRYLDGRVDLEVTDDGPGAPGTGAGSGAPRISAGLAAPRTGTGSDVPKQAQGSGVLRTGAGLGRSGTGVGLGVPRTGTGSGARRISAGPGGSGTGVGLGVPKTGVESGAPKSGAGPGGPGTGVGLGVPRTGTGSGAPKSGAGPGGPGTGAGSGVPRTGAGSGDGRGMAGMAARAAAYGGRFAAGPRGDGPGWSVRAVLHGGGGGA</sequence>
<organism evidence="14 15">
    <name type="scientific">Dactylosporangium cerinum</name>
    <dbReference type="NCBI Taxonomy" id="1434730"/>
    <lineage>
        <taxon>Bacteria</taxon>
        <taxon>Bacillati</taxon>
        <taxon>Actinomycetota</taxon>
        <taxon>Actinomycetes</taxon>
        <taxon>Micromonosporales</taxon>
        <taxon>Micromonosporaceae</taxon>
        <taxon>Dactylosporangium</taxon>
    </lineage>
</organism>
<evidence type="ECO:0000256" key="9">
    <source>
        <dbReference type="SAM" id="MobiDB-lite"/>
    </source>
</evidence>
<protein>
    <recommendedName>
        <fullName evidence="2">histidine kinase</fullName>
        <ecNumber evidence="2">2.7.13.3</ecNumber>
    </recommendedName>
</protein>
<feature type="compositionally biased region" description="Low complexity" evidence="9">
    <location>
        <begin position="14"/>
        <end position="23"/>
    </location>
</feature>
<evidence type="ECO:0000256" key="5">
    <source>
        <dbReference type="ARBA" id="ARBA00022741"/>
    </source>
</evidence>
<keyword evidence="8" id="KW-0902">Two-component regulatory system</keyword>
<keyword evidence="10" id="KW-1133">Transmembrane helix</keyword>
<feature type="compositionally biased region" description="Gly residues" evidence="9">
    <location>
        <begin position="603"/>
        <end position="614"/>
    </location>
</feature>
<dbReference type="EC" id="2.7.13.3" evidence="2"/>
<dbReference type="Gene3D" id="3.30.565.10">
    <property type="entry name" value="Histidine kinase-like ATPase, C-terminal domain"/>
    <property type="match status" value="1"/>
</dbReference>
<accession>A0ABV9VNM7</accession>
<feature type="transmembrane region" description="Helical" evidence="10">
    <location>
        <begin position="197"/>
        <end position="217"/>
    </location>
</feature>
<keyword evidence="5" id="KW-0547">Nucleotide-binding</keyword>
<evidence type="ECO:0000256" key="8">
    <source>
        <dbReference type="ARBA" id="ARBA00023012"/>
    </source>
</evidence>
<dbReference type="PANTHER" id="PTHR24421:SF10">
    <property type="entry name" value="NITRATE_NITRITE SENSOR PROTEIN NARQ"/>
    <property type="match status" value="1"/>
</dbReference>
<dbReference type="PANTHER" id="PTHR24421">
    <property type="entry name" value="NITRATE/NITRITE SENSOR PROTEIN NARX-RELATED"/>
    <property type="match status" value="1"/>
</dbReference>
<evidence type="ECO:0000256" key="10">
    <source>
        <dbReference type="SAM" id="Phobius"/>
    </source>
</evidence>
<dbReference type="InterPro" id="IPR011712">
    <property type="entry name" value="Sig_transdc_His_kin_sub3_dim/P"/>
</dbReference>
<feature type="transmembrane region" description="Helical" evidence="10">
    <location>
        <begin position="267"/>
        <end position="288"/>
    </location>
</feature>
<dbReference type="EMBL" id="JBHSIU010000010">
    <property type="protein sequence ID" value="MFC4997577.1"/>
    <property type="molecule type" value="Genomic_DNA"/>
</dbReference>
<keyword evidence="4" id="KW-0808">Transferase</keyword>
<evidence type="ECO:0000313" key="14">
    <source>
        <dbReference type="EMBL" id="MFC4997577.1"/>
    </source>
</evidence>
<evidence type="ECO:0000259" key="11">
    <source>
        <dbReference type="Pfam" id="PF02518"/>
    </source>
</evidence>
<feature type="compositionally biased region" description="Gly residues" evidence="9">
    <location>
        <begin position="550"/>
        <end position="560"/>
    </location>
</feature>
<name>A0ABV9VNM7_9ACTN</name>
<dbReference type="InterPro" id="IPR003594">
    <property type="entry name" value="HATPase_dom"/>
</dbReference>
<dbReference type="Pfam" id="PF23539">
    <property type="entry name" value="DUF7134"/>
    <property type="match status" value="1"/>
</dbReference>
<evidence type="ECO:0000256" key="1">
    <source>
        <dbReference type="ARBA" id="ARBA00000085"/>
    </source>
</evidence>
<reference evidence="15" key="1">
    <citation type="journal article" date="2019" name="Int. J. Syst. Evol. Microbiol.">
        <title>The Global Catalogue of Microorganisms (GCM) 10K type strain sequencing project: providing services to taxonomists for standard genome sequencing and annotation.</title>
        <authorList>
            <consortium name="The Broad Institute Genomics Platform"/>
            <consortium name="The Broad Institute Genome Sequencing Center for Infectious Disease"/>
            <person name="Wu L."/>
            <person name="Ma J."/>
        </authorList>
    </citation>
    <scope>NUCLEOTIDE SEQUENCE [LARGE SCALE GENOMIC DNA]</scope>
    <source>
        <strain evidence="15">CGMCC 4.7152</strain>
    </source>
</reference>
<evidence type="ECO:0000256" key="4">
    <source>
        <dbReference type="ARBA" id="ARBA00022679"/>
    </source>
</evidence>
<dbReference type="Pfam" id="PF07730">
    <property type="entry name" value="HisKA_3"/>
    <property type="match status" value="1"/>
</dbReference>
<dbReference type="InterPro" id="IPR055558">
    <property type="entry name" value="DUF7134"/>
</dbReference>
<feature type="domain" description="Histidine kinase/HSP90-like ATPase" evidence="11">
    <location>
        <begin position="435"/>
        <end position="483"/>
    </location>
</feature>
<gene>
    <name evidence="14" type="ORF">ACFPIJ_07050</name>
</gene>
<feature type="region of interest" description="Disordered" evidence="9">
    <location>
        <begin position="1"/>
        <end position="37"/>
    </location>
</feature>